<dbReference type="EMBL" id="JABWDY010025242">
    <property type="protein sequence ID" value="KAF5189601.1"/>
    <property type="molecule type" value="Genomic_DNA"/>
</dbReference>
<evidence type="ECO:0000256" key="1">
    <source>
        <dbReference type="SAM" id="MobiDB-lite"/>
    </source>
</evidence>
<sequence length="146" mass="16592">MSYIAHLDTSNVPPDVESVKSDDDESFFIVDRTWATLFRLSRHWKTEKLNLLGQIVDLDNLNVEAESRCKVLSKELDDVKTELLRLRFIARNTSSVSCEFPPLPVNPTISSPPSSIYVHALPMRGSLRPFQRSPRQGQGSRSAYCR</sequence>
<proteinExistence type="predicted"/>
<comment type="caution">
    <text evidence="2">The sequence shown here is derived from an EMBL/GenBank/DDBJ whole genome shotgun (WGS) entry which is preliminary data.</text>
</comment>
<organism evidence="2 3">
    <name type="scientific">Thalictrum thalictroides</name>
    <name type="common">Rue-anemone</name>
    <name type="synonym">Anemone thalictroides</name>
    <dbReference type="NCBI Taxonomy" id="46969"/>
    <lineage>
        <taxon>Eukaryota</taxon>
        <taxon>Viridiplantae</taxon>
        <taxon>Streptophyta</taxon>
        <taxon>Embryophyta</taxon>
        <taxon>Tracheophyta</taxon>
        <taxon>Spermatophyta</taxon>
        <taxon>Magnoliopsida</taxon>
        <taxon>Ranunculales</taxon>
        <taxon>Ranunculaceae</taxon>
        <taxon>Thalictroideae</taxon>
        <taxon>Thalictrum</taxon>
    </lineage>
</organism>
<feature type="compositionally biased region" description="Polar residues" evidence="1">
    <location>
        <begin position="133"/>
        <end position="146"/>
    </location>
</feature>
<feature type="region of interest" description="Disordered" evidence="1">
    <location>
        <begin position="127"/>
        <end position="146"/>
    </location>
</feature>
<evidence type="ECO:0000313" key="2">
    <source>
        <dbReference type="EMBL" id="KAF5189601.1"/>
    </source>
</evidence>
<dbReference type="Proteomes" id="UP000554482">
    <property type="component" value="Unassembled WGS sequence"/>
</dbReference>
<accession>A0A7J6VXQ0</accession>
<gene>
    <name evidence="2" type="ORF">FRX31_020812</name>
</gene>
<protein>
    <submittedName>
        <fullName evidence="2">Uncharacterized protein</fullName>
    </submittedName>
</protein>
<name>A0A7J6VXQ0_THATH</name>
<keyword evidence="3" id="KW-1185">Reference proteome</keyword>
<evidence type="ECO:0000313" key="3">
    <source>
        <dbReference type="Proteomes" id="UP000554482"/>
    </source>
</evidence>
<dbReference type="AlphaFoldDB" id="A0A7J6VXQ0"/>
<reference evidence="2 3" key="1">
    <citation type="submission" date="2020-06" db="EMBL/GenBank/DDBJ databases">
        <title>Transcriptomic and genomic resources for Thalictrum thalictroides and T. hernandezii: Facilitating candidate gene discovery in an emerging model plant lineage.</title>
        <authorList>
            <person name="Arias T."/>
            <person name="Riano-Pachon D.M."/>
            <person name="Di Stilio V.S."/>
        </authorList>
    </citation>
    <scope>NUCLEOTIDE SEQUENCE [LARGE SCALE GENOMIC DNA]</scope>
    <source>
        <strain evidence="3">cv. WT478/WT964</strain>
        <tissue evidence="2">Leaves</tissue>
    </source>
</reference>